<evidence type="ECO:0000313" key="2">
    <source>
        <dbReference type="Proteomes" id="UP000708208"/>
    </source>
</evidence>
<dbReference type="EMBL" id="CAJVCH010513503">
    <property type="protein sequence ID" value="CAG7821517.1"/>
    <property type="molecule type" value="Genomic_DNA"/>
</dbReference>
<proteinExistence type="predicted"/>
<dbReference type="InterPro" id="IPR001447">
    <property type="entry name" value="Arylamine_N-AcTrfase"/>
</dbReference>
<accession>A0A8J2PFL1</accession>
<reference evidence="1" key="1">
    <citation type="submission" date="2021-06" db="EMBL/GenBank/DDBJ databases">
        <authorList>
            <person name="Hodson N. C."/>
            <person name="Mongue J. A."/>
            <person name="Jaron S. K."/>
        </authorList>
    </citation>
    <scope>NUCLEOTIDE SEQUENCE</scope>
</reference>
<name>A0A8J2PFL1_9HEXA</name>
<keyword evidence="2" id="KW-1185">Reference proteome</keyword>
<dbReference type="Proteomes" id="UP000708208">
    <property type="component" value="Unassembled WGS sequence"/>
</dbReference>
<dbReference type="OrthoDB" id="7657606at2759"/>
<evidence type="ECO:0008006" key="3">
    <source>
        <dbReference type="Google" id="ProtNLM"/>
    </source>
</evidence>
<organism evidence="1 2">
    <name type="scientific">Allacma fusca</name>
    <dbReference type="NCBI Taxonomy" id="39272"/>
    <lineage>
        <taxon>Eukaryota</taxon>
        <taxon>Metazoa</taxon>
        <taxon>Ecdysozoa</taxon>
        <taxon>Arthropoda</taxon>
        <taxon>Hexapoda</taxon>
        <taxon>Collembola</taxon>
        <taxon>Symphypleona</taxon>
        <taxon>Sminthuridae</taxon>
        <taxon>Allacma</taxon>
    </lineage>
</organism>
<dbReference type="PANTHER" id="PTHR11786">
    <property type="entry name" value="N-HYDROXYARYLAMINE O-ACETYLTRANSFERASE"/>
    <property type="match status" value="1"/>
</dbReference>
<gene>
    <name evidence="1" type="ORF">AFUS01_LOCUS31849</name>
</gene>
<protein>
    <recommendedName>
        <fullName evidence="3">Arylamine N-acetyltransferase</fullName>
    </recommendedName>
</protein>
<dbReference type="AlphaFoldDB" id="A0A8J2PFL1"/>
<dbReference type="PANTHER" id="PTHR11786:SF0">
    <property type="entry name" value="ARYLAMINE N-ACETYLTRANSFERASE 4-RELATED"/>
    <property type="match status" value="1"/>
</dbReference>
<dbReference type="GO" id="GO:0016407">
    <property type="term" value="F:acetyltransferase activity"/>
    <property type="evidence" value="ECO:0007669"/>
    <property type="project" value="InterPro"/>
</dbReference>
<sequence>MLSGDKIEKFIEERLGIRDWAEQLEKSKLEFLTVLYRRYRLVMYFENTFMGTNPPEEQRGPKMSDVVYRATETAGGVCMHLNFFMNILLTHLGYNVHPIGAKCLSLDLPNNHIFLLVRFSNPGEAGNTDKYLVDVGFPWPISGPINLQQLPYEYNAGGFKIRYEFNEELSVYERVLTGGDPINREYDDKNEEKVDMRFDLEPRKFEDFGDTMEVIFGDADRSFFLNTTLMFRYVTLEDENNYEYICCMGRKIIFGSAMRREIQTYETYVEMAPDILKHFPQLKPDVVLKACELFDSKH</sequence>
<comment type="caution">
    <text evidence="1">The sequence shown here is derived from an EMBL/GenBank/DDBJ whole genome shotgun (WGS) entry which is preliminary data.</text>
</comment>
<dbReference type="Pfam" id="PF00797">
    <property type="entry name" value="Acetyltransf_2"/>
    <property type="match status" value="1"/>
</dbReference>
<evidence type="ECO:0000313" key="1">
    <source>
        <dbReference type="EMBL" id="CAG7821517.1"/>
    </source>
</evidence>